<feature type="region of interest" description="Disordered" evidence="1">
    <location>
        <begin position="87"/>
        <end position="120"/>
    </location>
</feature>
<keyword evidence="2" id="KW-0812">Transmembrane</keyword>
<dbReference type="EMBL" id="JAQOMS010000002">
    <property type="protein sequence ID" value="MDC2891424.1"/>
    <property type="molecule type" value="Genomic_DNA"/>
</dbReference>
<feature type="compositionally biased region" description="Basic and acidic residues" evidence="1">
    <location>
        <begin position="87"/>
        <end position="103"/>
    </location>
</feature>
<sequence length="144" mass="16663">MFQQMVRLTLAATIWRKYRNYIVGILSLVAFWLLLNFIHQDYLSYAQLDVEANQSIIAYSYVLKWGLILLSAGVFIRYVKKPLSSDKNKTLQREMEKSHKINKESPVSASSETLENDPFANIRTKKSLRSEADFVLEKGADKKK</sequence>
<reference evidence="3 4" key="1">
    <citation type="submission" date="2023-01" db="EMBL/GenBank/DDBJ databases">
        <title>Psychrosphaera sp. nov., isolated from marine algae.</title>
        <authorList>
            <person name="Bayburt H."/>
            <person name="Choi B.J."/>
            <person name="Kim J.M."/>
            <person name="Choi D.G."/>
            <person name="Jeon C.O."/>
        </authorList>
    </citation>
    <scope>NUCLEOTIDE SEQUENCE [LARGE SCALE GENOMIC DNA]</scope>
    <source>
        <strain evidence="3 4">G1-22</strain>
    </source>
</reference>
<keyword evidence="2" id="KW-1133">Transmembrane helix</keyword>
<evidence type="ECO:0000313" key="3">
    <source>
        <dbReference type="EMBL" id="MDC2891424.1"/>
    </source>
</evidence>
<protein>
    <submittedName>
        <fullName evidence="3">Uncharacterized protein</fullName>
    </submittedName>
</protein>
<evidence type="ECO:0000256" key="1">
    <source>
        <dbReference type="SAM" id="MobiDB-lite"/>
    </source>
</evidence>
<comment type="caution">
    <text evidence="3">The sequence shown here is derived from an EMBL/GenBank/DDBJ whole genome shotgun (WGS) entry which is preliminary data.</text>
</comment>
<dbReference type="RefSeq" id="WP_272182412.1">
    <property type="nucleotide sequence ID" value="NZ_JAQOMS010000002.1"/>
</dbReference>
<evidence type="ECO:0000313" key="4">
    <source>
        <dbReference type="Proteomes" id="UP001528411"/>
    </source>
</evidence>
<name>A0ABT5FJP4_9GAMM</name>
<proteinExistence type="predicted"/>
<keyword evidence="2" id="KW-0472">Membrane</keyword>
<feature type="transmembrane region" description="Helical" evidence="2">
    <location>
        <begin position="58"/>
        <end position="79"/>
    </location>
</feature>
<keyword evidence="4" id="KW-1185">Reference proteome</keyword>
<organism evidence="3 4">
    <name type="scientific">Psychrosphaera algicola</name>
    <dbReference type="NCBI Taxonomy" id="3023714"/>
    <lineage>
        <taxon>Bacteria</taxon>
        <taxon>Pseudomonadati</taxon>
        <taxon>Pseudomonadota</taxon>
        <taxon>Gammaproteobacteria</taxon>
        <taxon>Alteromonadales</taxon>
        <taxon>Pseudoalteromonadaceae</taxon>
        <taxon>Psychrosphaera</taxon>
    </lineage>
</organism>
<dbReference type="Proteomes" id="UP001528411">
    <property type="component" value="Unassembled WGS sequence"/>
</dbReference>
<accession>A0ABT5FJP4</accession>
<feature type="transmembrane region" description="Helical" evidence="2">
    <location>
        <begin position="21"/>
        <end position="38"/>
    </location>
</feature>
<evidence type="ECO:0000256" key="2">
    <source>
        <dbReference type="SAM" id="Phobius"/>
    </source>
</evidence>
<gene>
    <name evidence="3" type="ORF">PN838_25220</name>
</gene>